<comment type="caution">
    <text evidence="2">The sequence shown here is derived from an EMBL/GenBank/DDBJ whole genome shotgun (WGS) entry which is preliminary data.</text>
</comment>
<protein>
    <submittedName>
        <fullName evidence="2">Uncharacterized protein</fullName>
    </submittedName>
</protein>
<name>A0A2P4ZCS2_9HYPO</name>
<organism evidence="2 3">
    <name type="scientific">Trichoderma gamsii</name>
    <dbReference type="NCBI Taxonomy" id="398673"/>
    <lineage>
        <taxon>Eukaryota</taxon>
        <taxon>Fungi</taxon>
        <taxon>Dikarya</taxon>
        <taxon>Ascomycota</taxon>
        <taxon>Pezizomycotina</taxon>
        <taxon>Sordariomycetes</taxon>
        <taxon>Hypocreomycetidae</taxon>
        <taxon>Hypocreales</taxon>
        <taxon>Hypocreaceae</taxon>
        <taxon>Trichoderma</taxon>
    </lineage>
</organism>
<evidence type="ECO:0000313" key="2">
    <source>
        <dbReference type="EMBL" id="PON22097.1"/>
    </source>
</evidence>
<evidence type="ECO:0000256" key="1">
    <source>
        <dbReference type="SAM" id="SignalP"/>
    </source>
</evidence>
<dbReference type="GeneID" id="29987506"/>
<gene>
    <name evidence="2" type="ORF">TGAM01_v208971</name>
</gene>
<dbReference type="EMBL" id="JPDN02000041">
    <property type="protein sequence ID" value="PON22097.1"/>
    <property type="molecule type" value="Genomic_DNA"/>
</dbReference>
<dbReference type="Proteomes" id="UP000054821">
    <property type="component" value="Unassembled WGS sequence"/>
</dbReference>
<keyword evidence="1" id="KW-0732">Signal</keyword>
<evidence type="ECO:0000313" key="3">
    <source>
        <dbReference type="Proteomes" id="UP000054821"/>
    </source>
</evidence>
<feature type="chain" id="PRO_5015127109" evidence="1">
    <location>
        <begin position="19"/>
        <end position="144"/>
    </location>
</feature>
<dbReference type="AlphaFoldDB" id="A0A2P4ZCS2"/>
<dbReference type="RefSeq" id="XP_018659410.1">
    <property type="nucleotide sequence ID" value="XM_018807423.1"/>
</dbReference>
<feature type="signal peptide" evidence="1">
    <location>
        <begin position="1"/>
        <end position="18"/>
    </location>
</feature>
<proteinExistence type="predicted"/>
<accession>A0A2P4ZCS2</accession>
<keyword evidence="3" id="KW-1185">Reference proteome</keyword>
<reference evidence="2 3" key="1">
    <citation type="journal article" date="2016" name="Genome Announc.">
        <title>Draft Whole-Genome Sequence of Trichoderma gamsii T6085, a Promising Biocontrol Agent of Fusarium Head Blight on Wheat.</title>
        <authorList>
            <person name="Baroncelli R."/>
            <person name="Zapparata A."/>
            <person name="Piaggeschi G."/>
            <person name="Sarrocco S."/>
            <person name="Vannacci G."/>
        </authorList>
    </citation>
    <scope>NUCLEOTIDE SEQUENCE [LARGE SCALE GENOMIC DNA]</scope>
    <source>
        <strain evidence="2 3">T6085</strain>
    </source>
</reference>
<sequence>MLFKSTLLLPALLALSLATAVPGPDVEEDLAARGAEFGDNVEDLAARGAEFGDNVEDLAARDRSPDCGRFASYNSKQHLLSEGLFLRPPFTQMLPKARLRFQAFEVSLNDIVSLDGSAETKSKMDTSATRVNFRPNNIHYFTLK</sequence>